<evidence type="ECO:0000256" key="9">
    <source>
        <dbReference type="ARBA" id="ARBA00031636"/>
    </source>
</evidence>
<name>A0A412GKD5_9BACT</name>
<dbReference type="GO" id="GO:0015297">
    <property type="term" value="F:antiporter activity"/>
    <property type="evidence" value="ECO:0007669"/>
    <property type="project" value="UniProtKB-KW"/>
</dbReference>
<dbReference type="PIRSF" id="PIRSF006603">
    <property type="entry name" value="DinF"/>
    <property type="match status" value="1"/>
</dbReference>
<organism evidence="11 12">
    <name type="scientific">Phocaeicola coprocola</name>
    <dbReference type="NCBI Taxonomy" id="310298"/>
    <lineage>
        <taxon>Bacteria</taxon>
        <taxon>Pseudomonadati</taxon>
        <taxon>Bacteroidota</taxon>
        <taxon>Bacteroidia</taxon>
        <taxon>Bacteroidales</taxon>
        <taxon>Bacteroidaceae</taxon>
        <taxon>Phocaeicola</taxon>
    </lineage>
</organism>
<evidence type="ECO:0000256" key="4">
    <source>
        <dbReference type="ARBA" id="ARBA00022475"/>
    </source>
</evidence>
<keyword evidence="8 10" id="KW-0472">Membrane</keyword>
<dbReference type="PANTHER" id="PTHR43298">
    <property type="entry name" value="MULTIDRUG RESISTANCE PROTEIN NORM-RELATED"/>
    <property type="match status" value="1"/>
</dbReference>
<feature type="transmembrane region" description="Helical" evidence="10">
    <location>
        <begin position="140"/>
        <end position="159"/>
    </location>
</feature>
<dbReference type="Proteomes" id="UP000285864">
    <property type="component" value="Unassembled WGS sequence"/>
</dbReference>
<feature type="transmembrane region" description="Helical" evidence="10">
    <location>
        <begin position="21"/>
        <end position="40"/>
    </location>
</feature>
<reference evidence="11 12" key="1">
    <citation type="submission" date="2018-08" db="EMBL/GenBank/DDBJ databases">
        <title>A genome reference for cultivated species of the human gut microbiota.</title>
        <authorList>
            <person name="Zou Y."/>
            <person name="Xue W."/>
            <person name="Luo G."/>
        </authorList>
    </citation>
    <scope>NUCLEOTIDE SEQUENCE [LARGE SCALE GENOMIC DNA]</scope>
    <source>
        <strain evidence="11 12">AF24-2</strain>
    </source>
</reference>
<evidence type="ECO:0000256" key="5">
    <source>
        <dbReference type="ARBA" id="ARBA00022692"/>
    </source>
</evidence>
<dbReference type="InterPro" id="IPR002528">
    <property type="entry name" value="MATE_fam"/>
</dbReference>
<feature type="transmembrane region" description="Helical" evidence="10">
    <location>
        <begin position="368"/>
        <end position="387"/>
    </location>
</feature>
<comment type="subcellular location">
    <subcellularLocation>
        <location evidence="1">Cell membrane</location>
        <topology evidence="1">Multi-pass membrane protein</topology>
    </subcellularLocation>
</comment>
<evidence type="ECO:0000256" key="8">
    <source>
        <dbReference type="ARBA" id="ARBA00023136"/>
    </source>
</evidence>
<keyword evidence="6 10" id="KW-1133">Transmembrane helix</keyword>
<keyword evidence="12" id="KW-1185">Reference proteome</keyword>
<evidence type="ECO:0000313" key="12">
    <source>
        <dbReference type="Proteomes" id="UP000285864"/>
    </source>
</evidence>
<evidence type="ECO:0000256" key="1">
    <source>
        <dbReference type="ARBA" id="ARBA00004651"/>
    </source>
</evidence>
<feature type="transmembrane region" description="Helical" evidence="10">
    <location>
        <begin position="322"/>
        <end position="341"/>
    </location>
</feature>
<keyword evidence="4" id="KW-1003">Cell membrane</keyword>
<evidence type="ECO:0000256" key="2">
    <source>
        <dbReference type="ARBA" id="ARBA00022448"/>
    </source>
</evidence>
<dbReference type="AlphaFoldDB" id="A0A412GKD5"/>
<evidence type="ECO:0000256" key="7">
    <source>
        <dbReference type="ARBA" id="ARBA00023065"/>
    </source>
</evidence>
<dbReference type="GO" id="GO:0005886">
    <property type="term" value="C:plasma membrane"/>
    <property type="evidence" value="ECO:0007669"/>
    <property type="project" value="UniProtKB-SubCell"/>
</dbReference>
<sequence length="462" mass="50901">MNLHYNRANDLTQGSIMGTMLRFAVPMILGNLLQQCYNIADTLIVGHYLGADALAAVGSAYTLMVFITSVFIGLCMGSGAVFSIQYGAKDYEGMKQSLVSSLVLTGGVTLVLNIIALAGIHPIIRLLQTPAEIEGLMFDYLFIIFLGIASTFIYNYYAYLLRALGNSIVPLYFLAVSVVLNIVLDLLFIPIFHWGVSGAAAATVISQTIAAAGLCIYALYRFPIFRLKRNQIRLHRKSVKEIATYSSLTCMQQSVMNFGILMVQGLVNSFGTSVMAAFAVAVKIDSLAYMPVQDFGNAFSTFVAQNFGAGQKERIRRGIRSAVSVTTWFCLIISAVVFIFARPLMQFFIDNTEIEIINIGVEYLRVEGSFYVGIGYLFLLYGFYRAVRMPGMSVVLTVFSLGTRVVLAYALATISAIGVHGIWWSIPIGWILADCFGVWYYHKAVRHGLWSSGYGSVQDTRE</sequence>
<dbReference type="PANTHER" id="PTHR43298:SF2">
    <property type="entry name" value="FMN_FAD EXPORTER YEEO-RELATED"/>
    <property type="match status" value="1"/>
</dbReference>
<keyword evidence="3" id="KW-0050">Antiport</keyword>
<feature type="transmembrane region" description="Helical" evidence="10">
    <location>
        <begin position="422"/>
        <end position="441"/>
    </location>
</feature>
<gene>
    <name evidence="11" type="ORF">DWY20_09180</name>
</gene>
<evidence type="ECO:0000313" key="11">
    <source>
        <dbReference type="EMBL" id="RGR95302.1"/>
    </source>
</evidence>
<dbReference type="InterPro" id="IPR048279">
    <property type="entry name" value="MdtK-like"/>
</dbReference>
<accession>A0A412GKD5</accession>
<dbReference type="GO" id="GO:0006811">
    <property type="term" value="P:monoatomic ion transport"/>
    <property type="evidence" value="ECO:0007669"/>
    <property type="project" value="UniProtKB-KW"/>
</dbReference>
<dbReference type="RefSeq" id="WP_118484595.1">
    <property type="nucleotide sequence ID" value="NZ_QRUU01000037.1"/>
</dbReference>
<feature type="transmembrane region" description="Helical" evidence="10">
    <location>
        <begin position="394"/>
        <end position="416"/>
    </location>
</feature>
<dbReference type="GO" id="GO:0042910">
    <property type="term" value="F:xenobiotic transmembrane transporter activity"/>
    <property type="evidence" value="ECO:0007669"/>
    <property type="project" value="InterPro"/>
</dbReference>
<evidence type="ECO:0000256" key="3">
    <source>
        <dbReference type="ARBA" id="ARBA00022449"/>
    </source>
</evidence>
<protein>
    <recommendedName>
        <fullName evidence="9">Multidrug-efflux transporter</fullName>
    </recommendedName>
</protein>
<feature type="transmembrane region" description="Helical" evidence="10">
    <location>
        <begin position="198"/>
        <end position="220"/>
    </location>
</feature>
<dbReference type="NCBIfam" id="TIGR00797">
    <property type="entry name" value="matE"/>
    <property type="match status" value="1"/>
</dbReference>
<keyword evidence="7" id="KW-0406">Ion transport</keyword>
<feature type="transmembrane region" description="Helical" evidence="10">
    <location>
        <begin position="98"/>
        <end position="120"/>
    </location>
</feature>
<feature type="transmembrane region" description="Helical" evidence="10">
    <location>
        <begin position="171"/>
        <end position="192"/>
    </location>
</feature>
<evidence type="ECO:0000256" key="6">
    <source>
        <dbReference type="ARBA" id="ARBA00022989"/>
    </source>
</evidence>
<dbReference type="CDD" id="cd13138">
    <property type="entry name" value="MATE_yoeA_like"/>
    <property type="match status" value="1"/>
</dbReference>
<proteinExistence type="predicted"/>
<keyword evidence="5 10" id="KW-0812">Transmembrane</keyword>
<dbReference type="EMBL" id="QRUU01000037">
    <property type="protein sequence ID" value="RGR95302.1"/>
    <property type="molecule type" value="Genomic_DNA"/>
</dbReference>
<comment type="caution">
    <text evidence="11">The sequence shown here is derived from an EMBL/GenBank/DDBJ whole genome shotgun (WGS) entry which is preliminary data.</text>
</comment>
<feature type="transmembrane region" description="Helical" evidence="10">
    <location>
        <begin position="60"/>
        <end position="86"/>
    </location>
</feature>
<dbReference type="Pfam" id="PF01554">
    <property type="entry name" value="MatE"/>
    <property type="match status" value="2"/>
</dbReference>
<keyword evidence="2" id="KW-0813">Transport</keyword>
<evidence type="ECO:0000256" key="10">
    <source>
        <dbReference type="SAM" id="Phobius"/>
    </source>
</evidence>
<dbReference type="InterPro" id="IPR050222">
    <property type="entry name" value="MATE_MdtK"/>
</dbReference>